<dbReference type="InterPro" id="IPR001509">
    <property type="entry name" value="Epimerase_deHydtase"/>
</dbReference>
<dbReference type="EMBL" id="LJAM02000159">
    <property type="protein sequence ID" value="RAP71337.1"/>
    <property type="molecule type" value="Genomic_DNA"/>
</dbReference>
<dbReference type="Proteomes" id="UP000243534">
    <property type="component" value="Unassembled WGS sequence"/>
</dbReference>
<dbReference type="AlphaFoldDB" id="A0A1E7Z4Y6"/>
<dbReference type="RefSeq" id="WP_070133504.1">
    <property type="nucleotide sequence ID" value="NZ_LJAM02000159.1"/>
</dbReference>
<protein>
    <submittedName>
        <fullName evidence="5">RmlD substrate binding domain protein</fullName>
    </submittedName>
</protein>
<dbReference type="PANTHER" id="PTHR43000">
    <property type="entry name" value="DTDP-D-GLUCOSE 4,6-DEHYDRATASE-RELATED"/>
    <property type="match status" value="1"/>
</dbReference>
<organism evidence="4 6">
    <name type="scientific">Candidatus Erwinia dacicola</name>
    <dbReference type="NCBI Taxonomy" id="252393"/>
    <lineage>
        <taxon>Bacteria</taxon>
        <taxon>Pseudomonadati</taxon>
        <taxon>Pseudomonadota</taxon>
        <taxon>Gammaproteobacteria</taxon>
        <taxon>Enterobacterales</taxon>
        <taxon>Erwiniaceae</taxon>
        <taxon>Erwinia</taxon>
    </lineage>
</organism>
<reference evidence="4 6" key="1">
    <citation type="submission" date="2016-07" db="EMBL/GenBank/DDBJ databases">
        <authorList>
            <person name="Yuval B."/>
        </authorList>
    </citation>
    <scope>NUCLEOTIDE SEQUENCE [LARGE SCALE GENOMIC DNA]</scope>
    <source>
        <strain evidence="4 6">IL</strain>
    </source>
</reference>
<dbReference type="InterPro" id="IPR036291">
    <property type="entry name" value="NAD(P)-bd_dom_sf"/>
</dbReference>
<dbReference type="Proteomes" id="UP000244334">
    <property type="component" value="Unassembled WGS sequence"/>
</dbReference>
<dbReference type="SUPFAM" id="SSF51735">
    <property type="entry name" value="NAD(P)-binding Rossmann-fold domains"/>
    <property type="match status" value="1"/>
</dbReference>
<keyword evidence="7" id="KW-1185">Reference proteome</keyword>
<name>A0A1E7Z4Y6_9GAMM</name>
<sequence length="200" mass="21839">MLPVDENTKFCPVNVYAKTKVEGEKLIAEAASAGFNTNICRFSNVYGSVDDHSDRVVVAFARRSAQGGVISVEGGDNMFDFTHVNDVSEGLFRLVEATSKGERLPPVHFVSGNGTTLNNLARLAVSHAKGYSEVTISEAPPRNFDVSRFMGNPVLAKNLLGWEAQTLFPLGFEKLVIQFRKAGSHISVPWLHLLMDDNGI</sequence>
<dbReference type="Gene3D" id="3.40.50.720">
    <property type="entry name" value="NAD(P)-binding Rossmann-like Domain"/>
    <property type="match status" value="1"/>
</dbReference>
<evidence type="ECO:0000313" key="5">
    <source>
        <dbReference type="EMBL" id="RAP71337.1"/>
    </source>
</evidence>
<reference evidence="5 7" key="2">
    <citation type="submission" date="2018-04" db="EMBL/GenBank/DDBJ databases">
        <title>Genomes of the Obligate Erwinia dacicola and Facultative Enterobacter sp. OLF Endosymbionts of the Olive Fruit fly, Bactrocera oleae.</title>
        <authorList>
            <person name="Estes A.M."/>
            <person name="Hearn D.J."/>
            <person name="Agarwal S."/>
            <person name="Pierson E.A."/>
            <person name="Dunning-Hotopp J.C."/>
        </authorList>
    </citation>
    <scope>NUCLEOTIDE SEQUENCE [LARGE SCALE GENOMIC DNA]</scope>
    <source>
        <strain evidence="5 7">Oroville</strain>
    </source>
</reference>
<dbReference type="EMBL" id="MAYS01000007">
    <property type="protein sequence ID" value="OFC63847.1"/>
    <property type="molecule type" value="Genomic_DNA"/>
</dbReference>
<gene>
    <name evidence="5" type="ORF">ACZ87_01851</name>
    <name evidence="4" type="ORF">BBW68_03580</name>
</gene>
<evidence type="ECO:0000313" key="6">
    <source>
        <dbReference type="Proteomes" id="UP000243534"/>
    </source>
</evidence>
<comment type="similarity">
    <text evidence="2">Belongs to the NAD(P)-dependent epimerase/dehydratase family.</text>
</comment>
<evidence type="ECO:0000256" key="2">
    <source>
        <dbReference type="ARBA" id="ARBA00007637"/>
    </source>
</evidence>
<comment type="caution">
    <text evidence="4">The sequence shown here is derived from an EMBL/GenBank/DDBJ whole genome shotgun (WGS) entry which is preliminary data.</text>
</comment>
<comment type="pathway">
    <text evidence="1">Bacterial outer membrane biogenesis; LPS O-antigen biosynthesis.</text>
</comment>
<evidence type="ECO:0000256" key="1">
    <source>
        <dbReference type="ARBA" id="ARBA00005125"/>
    </source>
</evidence>
<dbReference type="Pfam" id="PF01370">
    <property type="entry name" value="Epimerase"/>
    <property type="match status" value="1"/>
</dbReference>
<feature type="domain" description="NAD-dependent epimerase/dehydratase" evidence="3">
    <location>
        <begin position="5"/>
        <end position="101"/>
    </location>
</feature>
<evidence type="ECO:0000313" key="7">
    <source>
        <dbReference type="Proteomes" id="UP000244334"/>
    </source>
</evidence>
<accession>A0A1E7Z4Y6</accession>
<evidence type="ECO:0000313" key="4">
    <source>
        <dbReference type="EMBL" id="OFC63847.1"/>
    </source>
</evidence>
<evidence type="ECO:0000259" key="3">
    <source>
        <dbReference type="Pfam" id="PF01370"/>
    </source>
</evidence>
<proteinExistence type="inferred from homology"/>